<keyword evidence="1" id="KW-1133">Transmembrane helix</keyword>
<proteinExistence type="predicted"/>
<dbReference type="Proteomes" id="UP000035682">
    <property type="component" value="Unplaced"/>
</dbReference>
<evidence type="ECO:0000313" key="3">
    <source>
        <dbReference type="Proteomes" id="UP000035682"/>
    </source>
</evidence>
<dbReference type="RefSeq" id="XP_024510853.1">
    <property type="nucleotide sequence ID" value="XM_024645390.1"/>
</dbReference>
<feature type="transmembrane region" description="Helical" evidence="1">
    <location>
        <begin position="69"/>
        <end position="87"/>
    </location>
</feature>
<keyword evidence="1" id="KW-0472">Membrane</keyword>
<dbReference type="WormBase" id="SRAE_X000098000">
    <property type="protein sequence ID" value="SRP09987"/>
    <property type="gene ID" value="WBGene00266543"/>
</dbReference>
<dbReference type="EMBL" id="LN609530">
    <property type="protein sequence ID" value="CEF71657.1"/>
    <property type="molecule type" value="Genomic_DNA"/>
</dbReference>
<evidence type="ECO:0000313" key="4">
    <source>
        <dbReference type="WBParaSite" id="SRAE_X000098000.1"/>
    </source>
</evidence>
<dbReference type="AlphaFoldDB" id="A0A090LTW3"/>
<dbReference type="WBParaSite" id="SRAE_X000098000.1">
    <property type="protein sequence ID" value="SRAE_X000098000.1"/>
    <property type="gene ID" value="WBGene00266543"/>
</dbReference>
<evidence type="ECO:0000313" key="2">
    <source>
        <dbReference type="EMBL" id="CEF71657.1"/>
    </source>
</evidence>
<sequence length="96" mass="11729">MSCKVQPIYLNDELNKRNEYIILPVQEYENENEKTSFQWNIFKFFKNRKNPHTENGEEFKSPLSVHTRILILIFGFSFLSFIFYIEYSQAPRYRSY</sequence>
<evidence type="ECO:0000313" key="5">
    <source>
        <dbReference type="WormBase" id="SRAE_X000098000"/>
    </source>
</evidence>
<evidence type="ECO:0000256" key="1">
    <source>
        <dbReference type="SAM" id="Phobius"/>
    </source>
</evidence>
<name>A0A090LTW3_STRRB</name>
<protein>
    <submittedName>
        <fullName evidence="2 4">Uncharacterized protein</fullName>
    </submittedName>
</protein>
<reference evidence="4" key="2">
    <citation type="submission" date="2020-12" db="UniProtKB">
        <authorList>
            <consortium name="WormBaseParasite"/>
        </authorList>
    </citation>
    <scope>IDENTIFICATION</scope>
</reference>
<reference evidence="2 3" key="1">
    <citation type="submission" date="2014-09" db="EMBL/GenBank/DDBJ databases">
        <authorList>
            <person name="Martin A.A."/>
        </authorList>
    </citation>
    <scope>NUCLEOTIDE SEQUENCE</scope>
    <source>
        <strain evidence="3">ED321</strain>
        <strain evidence="2">ED321 Heterogonic</strain>
    </source>
</reference>
<dbReference type="GeneID" id="36384037"/>
<gene>
    <name evidence="2 4 5" type="ORF">SRAE_X000098000</name>
</gene>
<accession>A0A090LTW3</accession>
<organism evidence="2">
    <name type="scientific">Strongyloides ratti</name>
    <name type="common">Parasitic roundworm</name>
    <dbReference type="NCBI Taxonomy" id="34506"/>
    <lineage>
        <taxon>Eukaryota</taxon>
        <taxon>Metazoa</taxon>
        <taxon>Ecdysozoa</taxon>
        <taxon>Nematoda</taxon>
        <taxon>Chromadorea</taxon>
        <taxon>Rhabditida</taxon>
        <taxon>Tylenchina</taxon>
        <taxon>Panagrolaimomorpha</taxon>
        <taxon>Strongyloidoidea</taxon>
        <taxon>Strongyloididae</taxon>
        <taxon>Strongyloides</taxon>
    </lineage>
</organism>
<dbReference type="CTD" id="36384037"/>
<keyword evidence="1" id="KW-0812">Transmembrane</keyword>
<keyword evidence="3" id="KW-1185">Reference proteome</keyword>